<dbReference type="PANTHER" id="PTHR43777:SF1">
    <property type="entry name" value="MOLYBDENUM COFACTOR CYTIDYLYLTRANSFERASE"/>
    <property type="match status" value="1"/>
</dbReference>
<feature type="domain" description="MobA-like NTP transferase" evidence="1">
    <location>
        <begin position="29"/>
        <end position="198"/>
    </location>
</feature>
<accession>A0A2T0VFW8</accession>
<protein>
    <submittedName>
        <fullName evidence="2">Molybdenum cofactor cytidylyltransferase/nicotine blue oxidoreductase</fullName>
    </submittedName>
</protein>
<evidence type="ECO:0000259" key="1">
    <source>
        <dbReference type="Pfam" id="PF12804"/>
    </source>
</evidence>
<dbReference type="PANTHER" id="PTHR43777">
    <property type="entry name" value="MOLYBDENUM COFACTOR CYTIDYLYLTRANSFERASE"/>
    <property type="match status" value="1"/>
</dbReference>
<evidence type="ECO:0000313" key="3">
    <source>
        <dbReference type="Proteomes" id="UP000237983"/>
    </source>
</evidence>
<comment type="caution">
    <text evidence="2">The sequence shown here is derived from an EMBL/GenBank/DDBJ whole genome shotgun (WGS) entry which is preliminary data.</text>
</comment>
<dbReference type="EMBL" id="PVTL01000003">
    <property type="protein sequence ID" value="PRY69066.1"/>
    <property type="molecule type" value="Genomic_DNA"/>
</dbReference>
<name>A0A2T0VFW8_9MICO</name>
<keyword evidence="2" id="KW-0808">Transferase</keyword>
<dbReference type="AlphaFoldDB" id="A0A2T0VFW8"/>
<keyword evidence="2" id="KW-0548">Nucleotidyltransferase</keyword>
<dbReference type="Gene3D" id="3.90.550.10">
    <property type="entry name" value="Spore Coat Polysaccharide Biosynthesis Protein SpsA, Chain A"/>
    <property type="match status" value="1"/>
</dbReference>
<dbReference type="Pfam" id="PF12804">
    <property type="entry name" value="NTP_transf_3"/>
    <property type="match status" value="1"/>
</dbReference>
<gene>
    <name evidence="2" type="ORF">B0I08_103272</name>
</gene>
<sequence>MAGQAPEDAPKLGDAVALADVAEPTHLTGIVLAAGAGTRMGTPKALLHTADGTPWLRRASQLLAAAGCDPVLVVLGARADDARELLPTPAGVVRAVVAADWSEGMSHSLRAGLAAAAAAAAAAAQTSTAALITLVDMPDLPLAVVRRVLGTSITPTSLRQAVYNGRPGHPVLMGSAHWAALTATLTGDRGARGYLVEHGVEEVECADLFDGHDIDSMD</sequence>
<proteinExistence type="predicted"/>
<dbReference type="CDD" id="cd04182">
    <property type="entry name" value="GT_2_like_f"/>
    <property type="match status" value="1"/>
</dbReference>
<dbReference type="Proteomes" id="UP000237983">
    <property type="component" value="Unassembled WGS sequence"/>
</dbReference>
<dbReference type="SUPFAM" id="SSF53448">
    <property type="entry name" value="Nucleotide-diphospho-sugar transferases"/>
    <property type="match status" value="1"/>
</dbReference>
<dbReference type="InterPro" id="IPR029044">
    <property type="entry name" value="Nucleotide-diphossugar_trans"/>
</dbReference>
<evidence type="ECO:0000313" key="2">
    <source>
        <dbReference type="EMBL" id="PRY69066.1"/>
    </source>
</evidence>
<dbReference type="InterPro" id="IPR025877">
    <property type="entry name" value="MobA-like_NTP_Trfase"/>
</dbReference>
<dbReference type="GO" id="GO:0016779">
    <property type="term" value="F:nucleotidyltransferase activity"/>
    <property type="evidence" value="ECO:0007669"/>
    <property type="project" value="UniProtKB-KW"/>
</dbReference>
<organism evidence="2 3">
    <name type="scientific">Glaciihabitans tibetensis</name>
    <dbReference type="NCBI Taxonomy" id="1266600"/>
    <lineage>
        <taxon>Bacteria</taxon>
        <taxon>Bacillati</taxon>
        <taxon>Actinomycetota</taxon>
        <taxon>Actinomycetes</taxon>
        <taxon>Micrococcales</taxon>
        <taxon>Microbacteriaceae</taxon>
        <taxon>Glaciihabitans</taxon>
    </lineage>
</organism>
<reference evidence="2 3" key="1">
    <citation type="submission" date="2018-03" db="EMBL/GenBank/DDBJ databases">
        <title>Genomic Encyclopedia of Type Strains, Phase III (KMG-III): the genomes of soil and plant-associated and newly described type strains.</title>
        <authorList>
            <person name="Whitman W."/>
        </authorList>
    </citation>
    <scope>NUCLEOTIDE SEQUENCE [LARGE SCALE GENOMIC DNA]</scope>
    <source>
        <strain evidence="2 3">CGMCC 1.12484</strain>
    </source>
</reference>
<dbReference type="OrthoDB" id="4427994at2"/>
<keyword evidence="3" id="KW-1185">Reference proteome</keyword>